<dbReference type="Gene3D" id="1.40.20.10">
    <property type="entry name" value="CHAD domain"/>
    <property type="match status" value="1"/>
</dbReference>
<dbReference type="SMART" id="SM00880">
    <property type="entry name" value="CHAD"/>
    <property type="match status" value="1"/>
</dbReference>
<evidence type="ECO:0000313" key="3">
    <source>
        <dbReference type="EMBL" id="QGZ63648.1"/>
    </source>
</evidence>
<protein>
    <submittedName>
        <fullName evidence="3">CHAD domain-containing protein</fullName>
    </submittedName>
</protein>
<organism evidence="3 4">
    <name type="scientific">Paraburkholderia acidisoli</name>
    <dbReference type="NCBI Taxonomy" id="2571748"/>
    <lineage>
        <taxon>Bacteria</taxon>
        <taxon>Pseudomonadati</taxon>
        <taxon>Pseudomonadota</taxon>
        <taxon>Betaproteobacteria</taxon>
        <taxon>Burkholderiales</taxon>
        <taxon>Burkholderiaceae</taxon>
        <taxon>Paraburkholderia</taxon>
    </lineage>
</organism>
<reference evidence="3 4" key="1">
    <citation type="submission" date="2019-12" db="EMBL/GenBank/DDBJ databases">
        <title>Paraburkholderia acidiphila 7Q-K02 sp. nov and Paraburkholderia acidisoli DHF22 sp. nov., two strains isolated from forest soil.</title>
        <authorList>
            <person name="Gao Z."/>
            <person name="Qiu L."/>
        </authorList>
    </citation>
    <scope>NUCLEOTIDE SEQUENCE [LARGE SCALE GENOMIC DNA]</scope>
    <source>
        <strain evidence="3 4">DHF22</strain>
    </source>
</reference>
<accession>A0A7Z2GKT7</accession>
<evidence type="ECO:0000259" key="2">
    <source>
        <dbReference type="PROSITE" id="PS51708"/>
    </source>
</evidence>
<dbReference type="PANTHER" id="PTHR39339:SF1">
    <property type="entry name" value="CHAD DOMAIN-CONTAINING PROTEIN"/>
    <property type="match status" value="1"/>
</dbReference>
<dbReference type="InterPro" id="IPR038186">
    <property type="entry name" value="CHAD_dom_sf"/>
</dbReference>
<dbReference type="RefSeq" id="WP_158952638.1">
    <property type="nucleotide sequence ID" value="NZ_CP046914.1"/>
</dbReference>
<feature type="region of interest" description="Disordered" evidence="1">
    <location>
        <begin position="16"/>
        <end position="35"/>
    </location>
</feature>
<sequence length="581" mass="62795">MARVLEIVLDVVTPFAPPPSNAPRPPDNADVPDPAAVPAAASCRAARSPAGAAALVFAEALPALVALPDTQTPTTVVSFDSDGALARAGWRVTVDTHDAARDASDSDSQVDVADVAPRASANSHRVVVSQRRVHTPGIAVVTPIFVAPLDASDVANALFDAAPTPFREALAATGALRPAATLHALRSRWQWPREGIDVLLTFDADLRAEPATPAASTVHEWRVSAAWPEGEDDAPLVAALFDCARELIGAMGPYAPAFVRDADAVERAASGDVAGDVRVARAEPVDLAGARSAADALVAICRNIGAQWFGNDAGVRGSANGEFIHQMRVAQRRLRTAMRLFAHWRDDAWKTQIEPELRWLGALLGDARDRDVFVDSTLPALAAADVDPARWTALRAEADARRQAARASLREALLSPRYALAALAWLQWLDALTRRARRADQDGSTGLAGERARPLRAHAKKRLRRYHDELANTPKLTAIDEASRHRVRINAKYLRYAVEFFAPIASRRTRTDLVRTLARLQSVLGDGNDAAVALRYLESMDAEPYQLGFARGWCEAVKRYTAKEGERVLRELPAPKVPRAD</sequence>
<feature type="domain" description="CHAD" evidence="2">
    <location>
        <begin position="290"/>
        <end position="581"/>
    </location>
</feature>
<gene>
    <name evidence="3" type="ORF">FAZ98_17910</name>
</gene>
<name>A0A7Z2GKT7_9BURK</name>
<dbReference type="PANTHER" id="PTHR39339">
    <property type="entry name" value="SLR1444 PROTEIN"/>
    <property type="match status" value="1"/>
</dbReference>
<evidence type="ECO:0000256" key="1">
    <source>
        <dbReference type="SAM" id="MobiDB-lite"/>
    </source>
</evidence>
<proteinExistence type="predicted"/>
<dbReference type="InterPro" id="IPR007899">
    <property type="entry name" value="CHAD_dom"/>
</dbReference>
<dbReference type="OrthoDB" id="3034217at2"/>
<evidence type="ECO:0000313" key="4">
    <source>
        <dbReference type="Proteomes" id="UP000433577"/>
    </source>
</evidence>
<keyword evidence="4" id="KW-1185">Reference proteome</keyword>
<dbReference type="PROSITE" id="PS51708">
    <property type="entry name" value="CHAD"/>
    <property type="match status" value="1"/>
</dbReference>
<feature type="compositionally biased region" description="Pro residues" evidence="1">
    <location>
        <begin position="16"/>
        <end position="26"/>
    </location>
</feature>
<dbReference type="Pfam" id="PF05235">
    <property type="entry name" value="CHAD"/>
    <property type="match status" value="1"/>
</dbReference>
<dbReference type="KEGG" id="pacs:FAZ98_17910"/>
<dbReference type="EMBL" id="CP046914">
    <property type="protein sequence ID" value="QGZ63648.1"/>
    <property type="molecule type" value="Genomic_DNA"/>
</dbReference>
<dbReference type="AlphaFoldDB" id="A0A7Z2GKT7"/>
<dbReference type="Proteomes" id="UP000433577">
    <property type="component" value="Chromosome 2"/>
</dbReference>